<dbReference type="EMBL" id="CP044016">
    <property type="protein sequence ID" value="QES90087.1"/>
    <property type="molecule type" value="Genomic_DNA"/>
</dbReference>
<evidence type="ECO:0000256" key="1">
    <source>
        <dbReference type="SAM" id="SignalP"/>
    </source>
</evidence>
<dbReference type="RefSeq" id="WP_131331043.1">
    <property type="nucleotide sequence ID" value="NZ_CP044016.1"/>
</dbReference>
<accession>A0A5P2G4G7</accession>
<dbReference type="PROSITE" id="PS51257">
    <property type="entry name" value="PROKAR_LIPOPROTEIN"/>
    <property type="match status" value="1"/>
</dbReference>
<reference evidence="2 3" key="1">
    <citation type="submission" date="2019-09" db="EMBL/GenBank/DDBJ databases">
        <title>Complete genome sequence of Arachidicoccus sp. B3-10 isolated from apple orchard soil.</title>
        <authorList>
            <person name="Kim H.S."/>
            <person name="Han K.-I."/>
            <person name="Suh M.K."/>
            <person name="Lee K.C."/>
            <person name="Eom M.K."/>
            <person name="Kim J.-S."/>
            <person name="Kang S.W."/>
            <person name="Sin Y."/>
            <person name="Lee J.-S."/>
        </authorList>
    </citation>
    <scope>NUCLEOTIDE SEQUENCE [LARGE SCALE GENOMIC DNA]</scope>
    <source>
        <strain evidence="2 3">B3-10</strain>
    </source>
</reference>
<dbReference type="KEGG" id="arac:E0W69_015995"/>
<gene>
    <name evidence="2" type="ORF">E0W69_015995</name>
</gene>
<protein>
    <submittedName>
        <fullName evidence="2">Uncharacterized protein</fullName>
    </submittedName>
</protein>
<keyword evidence="1" id="KW-0732">Signal</keyword>
<keyword evidence="3" id="KW-1185">Reference proteome</keyword>
<proteinExistence type="predicted"/>
<evidence type="ECO:0000313" key="3">
    <source>
        <dbReference type="Proteomes" id="UP000292424"/>
    </source>
</evidence>
<dbReference type="Proteomes" id="UP000292424">
    <property type="component" value="Chromosome"/>
</dbReference>
<name>A0A5P2G4G7_9BACT</name>
<sequence>MDKYLKIFFTLFLTSFSLLACGNKDIVSTKAKVVERRDVGNGKIRISYIFKADQTTIAGVKVIDNKVLNSDSIVIKYKKTNPQENELDF</sequence>
<dbReference type="AlphaFoldDB" id="A0A5P2G4G7"/>
<feature type="chain" id="PRO_5024299770" evidence="1">
    <location>
        <begin position="21"/>
        <end position="89"/>
    </location>
</feature>
<feature type="signal peptide" evidence="1">
    <location>
        <begin position="1"/>
        <end position="20"/>
    </location>
</feature>
<organism evidence="2 3">
    <name type="scientific">Rhizosphaericola mali</name>
    <dbReference type="NCBI Taxonomy" id="2545455"/>
    <lineage>
        <taxon>Bacteria</taxon>
        <taxon>Pseudomonadati</taxon>
        <taxon>Bacteroidota</taxon>
        <taxon>Chitinophagia</taxon>
        <taxon>Chitinophagales</taxon>
        <taxon>Chitinophagaceae</taxon>
        <taxon>Rhizosphaericola</taxon>
    </lineage>
</organism>
<evidence type="ECO:0000313" key="2">
    <source>
        <dbReference type="EMBL" id="QES90087.1"/>
    </source>
</evidence>